<comment type="caution">
    <text evidence="7">The sequence shown here is derived from an EMBL/GenBank/DDBJ whole genome shotgun (WGS) entry which is preliminary data.</text>
</comment>
<dbReference type="Proteomes" id="UP000297716">
    <property type="component" value="Unassembled WGS sequence"/>
</dbReference>
<dbReference type="EMBL" id="SKBN01000003">
    <property type="protein sequence ID" value="TGJ88440.1"/>
    <property type="molecule type" value="Genomic_DNA"/>
</dbReference>
<dbReference type="OrthoDB" id="1732691at2759"/>
<evidence type="ECO:0000256" key="4">
    <source>
        <dbReference type="ARBA" id="ARBA00022679"/>
    </source>
</evidence>
<evidence type="ECO:0000313" key="7">
    <source>
        <dbReference type="EMBL" id="TGJ88440.1"/>
    </source>
</evidence>
<dbReference type="InterPro" id="IPR036038">
    <property type="entry name" value="Aminotransferase-like"/>
</dbReference>
<evidence type="ECO:0000256" key="3">
    <source>
        <dbReference type="ARBA" id="ARBA00022576"/>
    </source>
</evidence>
<dbReference type="GO" id="GO:0005739">
    <property type="term" value="C:mitochondrion"/>
    <property type="evidence" value="ECO:0007669"/>
    <property type="project" value="TreeGrafter"/>
</dbReference>
<dbReference type="PANTHER" id="PTHR11825:SF69">
    <property type="entry name" value="BRANCHED-CHAIN-AMINO-ACID AMINOTRANSFERASE"/>
    <property type="match status" value="1"/>
</dbReference>
<protein>
    <recommendedName>
        <fullName evidence="9">Branched-chain-amino-acid aminotransferase</fullName>
    </recommendedName>
</protein>
<dbReference type="InterPro" id="IPR043132">
    <property type="entry name" value="BCAT-like_C"/>
</dbReference>
<gene>
    <name evidence="7" type="ORF">E0Z10_g380</name>
</gene>
<keyword evidence="5" id="KW-0663">Pyridoxal phosphate</keyword>
<dbReference type="STRING" id="37992.A0A4Z0Z9C4"/>
<dbReference type="Gene3D" id="3.30.470.10">
    <property type="match status" value="2"/>
</dbReference>
<dbReference type="GO" id="GO:0009098">
    <property type="term" value="P:L-leucine biosynthetic process"/>
    <property type="evidence" value="ECO:0007669"/>
    <property type="project" value="TreeGrafter"/>
</dbReference>
<keyword evidence="8" id="KW-1185">Reference proteome</keyword>
<reference evidence="7 8" key="1">
    <citation type="submission" date="2019-03" db="EMBL/GenBank/DDBJ databases">
        <title>Draft genome sequence of Xylaria hypoxylon DSM 108379, a ubiquitous saprotrophic-parasitic fungi on hardwood.</title>
        <authorList>
            <person name="Buettner E."/>
            <person name="Leonhardt S."/>
            <person name="Gebauer A.M."/>
            <person name="Liers C."/>
            <person name="Hofrichter M."/>
            <person name="Kellner H."/>
        </authorList>
    </citation>
    <scope>NUCLEOTIDE SEQUENCE [LARGE SCALE GENOMIC DNA]</scope>
    <source>
        <strain evidence="7 8">DSM 108379</strain>
    </source>
</reference>
<proteinExistence type="inferred from homology"/>
<dbReference type="InterPro" id="IPR043131">
    <property type="entry name" value="BCAT-like_N"/>
</dbReference>
<feature type="modified residue" description="N6-(pyridoxal phosphate)lysine" evidence="6">
    <location>
        <position position="199"/>
    </location>
</feature>
<dbReference type="Gene3D" id="3.20.10.10">
    <property type="entry name" value="D-amino Acid Aminotransferase, subunit A, domain 2"/>
    <property type="match status" value="1"/>
</dbReference>
<evidence type="ECO:0000256" key="1">
    <source>
        <dbReference type="ARBA" id="ARBA00001933"/>
    </source>
</evidence>
<dbReference type="PANTHER" id="PTHR11825">
    <property type="entry name" value="SUBGROUP IIII AMINOTRANSFERASE"/>
    <property type="match status" value="1"/>
</dbReference>
<keyword evidence="4" id="KW-0808">Transferase</keyword>
<evidence type="ECO:0000256" key="2">
    <source>
        <dbReference type="ARBA" id="ARBA00009320"/>
    </source>
</evidence>
<dbReference type="GO" id="GO:0009099">
    <property type="term" value="P:L-valine biosynthetic process"/>
    <property type="evidence" value="ECO:0007669"/>
    <property type="project" value="TreeGrafter"/>
</dbReference>
<dbReference type="InterPro" id="IPR005786">
    <property type="entry name" value="B_amino_transII"/>
</dbReference>
<comment type="similarity">
    <text evidence="2">Belongs to the class-IV pyridoxal-phosphate-dependent aminotransferase family.</text>
</comment>
<dbReference type="SUPFAM" id="SSF56752">
    <property type="entry name" value="D-aminoacid aminotransferase-like PLP-dependent enzymes"/>
    <property type="match status" value="1"/>
</dbReference>
<name>A0A4Z0Z9C4_9PEZI</name>
<evidence type="ECO:0000256" key="6">
    <source>
        <dbReference type="PIRSR" id="PIRSR006468-1"/>
    </source>
</evidence>
<comment type="cofactor">
    <cofactor evidence="1">
        <name>pyridoxal 5'-phosphate</name>
        <dbReference type="ChEBI" id="CHEBI:597326"/>
    </cofactor>
</comment>
<dbReference type="AlphaFoldDB" id="A0A4Z0Z9C4"/>
<sequence length="341" mass="37790">MSTAQLQDNGYGQGQQSLIASNITYNFTTEPRAVPDEAIASSGKESICTDHIIVAEWTKADGWSNPELKPYGPLSLLPTSSCLHYAFQCFEGMKVYRGYDERISLPTAEPAELLKLIKDLVSIDGPKWLPKSRPGSFMYLRPTMIGTQPLLGVQTPRKAMLYIVMSFMGRLDNIPGGMRLETSPDDMVRAWTGGFGHAKIGANYGPNFFVVWKRQDGKTELRTAPLDDKIILDGVTRQSCLDLARLRLGDDLVVTECRFNIQELIEANNLGRLLEIFSCGTAYAIGPISQIVHRGHEINIPTGALEGGGKVTNQIRDWLVEIIYGTVNHEWGVVVVEKCKQ</sequence>
<accession>A0A4Z0Z9C4</accession>
<dbReference type="PIRSF" id="PIRSF006468">
    <property type="entry name" value="BCAT1"/>
    <property type="match status" value="1"/>
</dbReference>
<evidence type="ECO:0000256" key="5">
    <source>
        <dbReference type="ARBA" id="ARBA00022898"/>
    </source>
</evidence>
<evidence type="ECO:0000313" key="8">
    <source>
        <dbReference type="Proteomes" id="UP000297716"/>
    </source>
</evidence>
<evidence type="ECO:0008006" key="9">
    <source>
        <dbReference type="Google" id="ProtNLM"/>
    </source>
</evidence>
<keyword evidence="3" id="KW-0032">Aminotransferase</keyword>
<dbReference type="GO" id="GO:0004084">
    <property type="term" value="F:branched-chain-amino-acid transaminase activity"/>
    <property type="evidence" value="ECO:0007669"/>
    <property type="project" value="InterPro"/>
</dbReference>
<organism evidence="7 8">
    <name type="scientific">Xylaria hypoxylon</name>
    <dbReference type="NCBI Taxonomy" id="37992"/>
    <lineage>
        <taxon>Eukaryota</taxon>
        <taxon>Fungi</taxon>
        <taxon>Dikarya</taxon>
        <taxon>Ascomycota</taxon>
        <taxon>Pezizomycotina</taxon>
        <taxon>Sordariomycetes</taxon>
        <taxon>Xylariomycetidae</taxon>
        <taxon>Xylariales</taxon>
        <taxon>Xylariaceae</taxon>
        <taxon>Xylaria</taxon>
    </lineage>
</organism>